<dbReference type="AlphaFoldDB" id="A0A5Q2THM6"/>
<keyword evidence="5" id="KW-1185">Reference proteome</keyword>
<protein>
    <submittedName>
        <fullName evidence="4">Uncharacterized protein</fullName>
    </submittedName>
</protein>
<dbReference type="Pfam" id="PF22888">
    <property type="entry name" value="FIMAH"/>
    <property type="match status" value="1"/>
</dbReference>
<evidence type="ECO:0000256" key="1">
    <source>
        <dbReference type="ARBA" id="ARBA00022801"/>
    </source>
</evidence>
<accession>A0A5Q2THM6</accession>
<keyword evidence="1" id="KW-0378">Hydrolase</keyword>
<dbReference type="Gene3D" id="2.130.10.10">
    <property type="entry name" value="YVTN repeat-like/Quinoprotein amine dehydrogenase"/>
    <property type="match status" value="1"/>
</dbReference>
<dbReference type="Proteomes" id="UP000339690">
    <property type="component" value="Chromosome"/>
</dbReference>
<dbReference type="SUPFAM" id="SSF50969">
    <property type="entry name" value="YVTN repeat-like/Quinoprotein amine dehydrogenase"/>
    <property type="match status" value="1"/>
</dbReference>
<dbReference type="EMBL" id="CP045915">
    <property type="protein sequence ID" value="QGH33463.1"/>
    <property type="molecule type" value="Genomic_DNA"/>
</dbReference>
<dbReference type="KEGG" id="grc:GI584_05245"/>
<dbReference type="InterPro" id="IPR015943">
    <property type="entry name" value="WD40/YVTN_repeat-like_dom_sf"/>
</dbReference>
<dbReference type="GO" id="GO:0016798">
    <property type="term" value="F:hydrolase activity, acting on glycosyl bonds"/>
    <property type="evidence" value="ECO:0007669"/>
    <property type="project" value="InterPro"/>
</dbReference>
<dbReference type="SUPFAM" id="SSF63829">
    <property type="entry name" value="Calcium-dependent phosphotriesterase"/>
    <property type="match status" value="1"/>
</dbReference>
<reference evidence="4 5" key="1">
    <citation type="submission" date="2019-11" db="EMBL/GenBank/DDBJ databases">
        <title>Gracilibacillus salitolerans sp. nov., a moderate halophile isolated from a saline soil in northwest China.</title>
        <authorList>
            <person name="Gan L."/>
        </authorList>
    </citation>
    <scope>NUCLEOTIDE SEQUENCE [LARGE SCALE GENOMIC DNA]</scope>
    <source>
        <strain evidence="4 5">SCU50</strain>
    </source>
</reference>
<organism evidence="4 5">
    <name type="scientific">Gracilibacillus salitolerans</name>
    <dbReference type="NCBI Taxonomy" id="2663022"/>
    <lineage>
        <taxon>Bacteria</taxon>
        <taxon>Bacillati</taxon>
        <taxon>Bacillota</taxon>
        <taxon>Bacilli</taxon>
        <taxon>Bacillales</taxon>
        <taxon>Bacillaceae</taxon>
        <taxon>Gracilibacillus</taxon>
    </lineage>
</organism>
<feature type="domain" description="FIMAH" evidence="3">
    <location>
        <begin position="682"/>
        <end position="759"/>
    </location>
</feature>
<dbReference type="RefSeq" id="WP_153790488.1">
    <property type="nucleotide sequence ID" value="NZ_CP045915.1"/>
</dbReference>
<feature type="domain" description="CBM-cenC" evidence="2">
    <location>
        <begin position="774"/>
        <end position="907"/>
    </location>
</feature>
<evidence type="ECO:0000313" key="4">
    <source>
        <dbReference type="EMBL" id="QGH33463.1"/>
    </source>
</evidence>
<dbReference type="SUPFAM" id="SSF101898">
    <property type="entry name" value="NHL repeat"/>
    <property type="match status" value="1"/>
</dbReference>
<sequence length="927" mass="103200">MKDQPISSKWYYLIASLLVLVLAGFPSLTLAEPEQDATELANTTYGEPEQLLAPLTGTVSIFDGAVGKEDGHNVMYTTAKGIPAELNVIDLDNDELLRTITLDGAESTWAHEVTVDGDLYIATIGGGAKLWKYSPETKDAKVIATFPGQTFPYSITSDAEGNVYVGTYPGGNVYKFNTENEEVTDYGKMINESSKQYIRSIAYIEGNIYAGTAKDKIIKYNVATGEKSDIAASLDETGTVYDMDRVDNRYLFIRYKNTNNGYIYDTQTQEWLDVIVPNVRGLHVEEQSYNGLVYYMTQDDKFMSIDLNTLEISDTGMRYNSGLRGADWVELSDPDLPGKSLVTINWSGSVTIFNIETNQVIERPSLVPGTPAIMNKIKSGPDGNIYISGTQATEGAIYNPIDNSTVSFNLGQGDSINYVGDKMLFGVYPGARIFEYDTKEEPGENNPKQLFKVGEDQDRISDITSGDGKTFIGSIPDYGKLGGALTIYDQTGEQTNPTVYRNIVENQSIASIVYKDGIIYGSTTVNGGLGIDPVAEQAKIFKWDVENEQKTEEISLSIEGIDNPQTIGDLTFNKDGLLWGAANNIIFALDPDTLDVVKSKKIYPDGALNYSDWQTIDLEWSNGILYAKFDNNLTAIDPETLVSQKITEAKSFTIGVDGNIYYSLPSNRTFLYKVEVTSVNLVQEIIDRYHASEDIKQPVYAELTNKLKQAKHHLKQDKINQAVKHLNDLIKYLNKESISEFISNDAKNILNTKVENLIETLLSGEEQPPRNFEALINPDFEEPLTDETIPGWTSAFQVDEEHYYEVTDERNFSGNNSLKIEDTVRTASVALYSDKIDVEPGVEYTATTQAFTETGSASFLLRFYDNDGNQVANYANHFESMLGQWEEVMTQGVAPENAAYVRIYAYTTSYQIGTVYFDNIKLWTSQE</sequence>
<dbReference type="Pfam" id="PF02018">
    <property type="entry name" value="CBM_4_9"/>
    <property type="match status" value="1"/>
</dbReference>
<dbReference type="InterPro" id="IPR008979">
    <property type="entry name" value="Galactose-bd-like_sf"/>
</dbReference>
<evidence type="ECO:0000259" key="2">
    <source>
        <dbReference type="Pfam" id="PF02018"/>
    </source>
</evidence>
<name>A0A5Q2THM6_9BACI</name>
<dbReference type="SUPFAM" id="SSF49785">
    <property type="entry name" value="Galactose-binding domain-like"/>
    <property type="match status" value="1"/>
</dbReference>
<dbReference type="InterPro" id="IPR011044">
    <property type="entry name" value="Quino_amine_DH_bsu"/>
</dbReference>
<dbReference type="InterPro" id="IPR054470">
    <property type="entry name" value="FIMAH_dom"/>
</dbReference>
<proteinExistence type="predicted"/>
<dbReference type="Gene3D" id="2.60.120.260">
    <property type="entry name" value="Galactose-binding domain-like"/>
    <property type="match status" value="1"/>
</dbReference>
<dbReference type="InterPro" id="IPR003305">
    <property type="entry name" value="CenC_carb-bd"/>
</dbReference>
<gene>
    <name evidence="4" type="ORF">GI584_05245</name>
</gene>
<evidence type="ECO:0000259" key="3">
    <source>
        <dbReference type="Pfam" id="PF22888"/>
    </source>
</evidence>
<evidence type="ECO:0000313" key="5">
    <source>
        <dbReference type="Proteomes" id="UP000339690"/>
    </source>
</evidence>